<keyword evidence="2" id="KW-1185">Reference proteome</keyword>
<dbReference type="AlphaFoldDB" id="A0A8B6GSG3"/>
<dbReference type="SUPFAM" id="SSF56219">
    <property type="entry name" value="DNase I-like"/>
    <property type="match status" value="1"/>
</dbReference>
<dbReference type="InterPro" id="IPR036691">
    <property type="entry name" value="Endo/exonu/phosph_ase_sf"/>
</dbReference>
<dbReference type="OrthoDB" id="6174759at2759"/>
<accession>A0A8B6GSG3</accession>
<evidence type="ECO:0000313" key="1">
    <source>
        <dbReference type="EMBL" id="VDI67923.1"/>
    </source>
</evidence>
<gene>
    <name evidence="1" type="ORF">MGAL_10B058858</name>
</gene>
<reference evidence="1" key="1">
    <citation type="submission" date="2018-11" db="EMBL/GenBank/DDBJ databases">
        <authorList>
            <person name="Alioto T."/>
            <person name="Alioto T."/>
        </authorList>
    </citation>
    <scope>NUCLEOTIDE SEQUENCE</scope>
</reference>
<protein>
    <submittedName>
        <fullName evidence="1">Uncharacterized protein</fullName>
    </submittedName>
</protein>
<evidence type="ECO:0000313" key="2">
    <source>
        <dbReference type="Proteomes" id="UP000596742"/>
    </source>
</evidence>
<name>A0A8B6GSG3_MYTGA</name>
<comment type="caution">
    <text evidence="1">The sequence shown here is derived from an EMBL/GenBank/DDBJ whole genome shotgun (WGS) entry which is preliminary data.</text>
</comment>
<dbReference type="EMBL" id="UYJE01008852">
    <property type="protein sequence ID" value="VDI67923.1"/>
    <property type="molecule type" value="Genomic_DNA"/>
</dbReference>
<sequence length="124" mass="14510">MTRFLPEVEDEREEQTDIVQIMYHNIQGLQTHAEDLKQNPDFIGVDYICLTETWANQEFACFEMIGYDGFHLPRSQAFENDDSYYSSLKEMQHGGVCVFYKHSSETETMQLGLKLGMYSFQDNN</sequence>
<organism evidence="1 2">
    <name type="scientific">Mytilus galloprovincialis</name>
    <name type="common">Mediterranean mussel</name>
    <dbReference type="NCBI Taxonomy" id="29158"/>
    <lineage>
        <taxon>Eukaryota</taxon>
        <taxon>Metazoa</taxon>
        <taxon>Spiralia</taxon>
        <taxon>Lophotrochozoa</taxon>
        <taxon>Mollusca</taxon>
        <taxon>Bivalvia</taxon>
        <taxon>Autobranchia</taxon>
        <taxon>Pteriomorphia</taxon>
        <taxon>Mytilida</taxon>
        <taxon>Mytiloidea</taxon>
        <taxon>Mytilidae</taxon>
        <taxon>Mytilinae</taxon>
        <taxon>Mytilus</taxon>
    </lineage>
</organism>
<dbReference type="Proteomes" id="UP000596742">
    <property type="component" value="Unassembled WGS sequence"/>
</dbReference>
<proteinExistence type="predicted"/>
<dbReference type="Gene3D" id="3.60.10.10">
    <property type="entry name" value="Endonuclease/exonuclease/phosphatase"/>
    <property type="match status" value="1"/>
</dbReference>